<accession>F7Y0Z3</accession>
<dbReference type="EMBL" id="CP002279">
    <property type="protein sequence ID" value="AEH88206.1"/>
    <property type="molecule type" value="Genomic_DNA"/>
</dbReference>
<sequence length="253" mass="27164">MADGYGSKAKPVALDPFQQVVAVHWSPRLLTFSFRINRNPEFTWAQEFCDFGPPAPVDYEGVYLTGLDYMSLNAHGDFNEAKILSGTGWQPIAPSEIAISGLPSLPAAFAPAAWSVFATSHDNNPATNDGLNTRTPFGRWQEVTGSDLPQSTPDGGNFREATSAVFELIGQSFSGGPSCYESLTTPGLYQPVAPVSAREALSGTQNTISVAGVTVTYKDKMWAPIGIRTTGMSDIAANPINPGTFWVLCHRQT</sequence>
<evidence type="ECO:0000313" key="1">
    <source>
        <dbReference type="EMBL" id="AEH88206.1"/>
    </source>
</evidence>
<organism evidence="1 2">
    <name type="scientific">Mesorhizobium opportunistum (strain LMG 24607 / HAMBI 3007 / WSM2075)</name>
    <dbReference type="NCBI Taxonomy" id="536019"/>
    <lineage>
        <taxon>Bacteria</taxon>
        <taxon>Pseudomonadati</taxon>
        <taxon>Pseudomonadota</taxon>
        <taxon>Alphaproteobacteria</taxon>
        <taxon>Hyphomicrobiales</taxon>
        <taxon>Phyllobacteriaceae</taxon>
        <taxon>Mesorhizobium</taxon>
    </lineage>
</organism>
<dbReference type="Proteomes" id="UP000001623">
    <property type="component" value="Chromosome"/>
</dbReference>
<dbReference type="KEGG" id="mop:Mesop_3765"/>
<dbReference type="STRING" id="536019.Mesop_3765"/>
<gene>
    <name evidence="1" type="ordered locus">Mesop_3765</name>
</gene>
<dbReference type="RefSeq" id="WP_013894890.1">
    <property type="nucleotide sequence ID" value="NC_015675.1"/>
</dbReference>
<proteinExistence type="predicted"/>
<name>F7Y0Z3_MESOW</name>
<reference evidence="1 2" key="1">
    <citation type="submission" date="2010-10" db="EMBL/GenBank/DDBJ databases">
        <title>Complete sequence of Mesorhizobium opportunistum WSM2075.</title>
        <authorList>
            <consortium name="US DOE Joint Genome Institute"/>
            <person name="Lucas S."/>
            <person name="Copeland A."/>
            <person name="Lapidus A."/>
            <person name="Cheng J.-F."/>
            <person name="Bruce D."/>
            <person name="Goodwin L."/>
            <person name="Pitluck S."/>
            <person name="Chertkov O."/>
            <person name="Misra M."/>
            <person name="Detter J.C."/>
            <person name="Han C."/>
            <person name="Tapia R."/>
            <person name="Land M."/>
            <person name="Hauser L."/>
            <person name="Kyrpides N."/>
            <person name="Ovchinnikova G."/>
            <person name="Mavrommatis K.M."/>
            <person name="Tiwari R.P."/>
            <person name="Howieson J.G."/>
            <person name="O'Hara G.W."/>
            <person name="Nandasena K.G."/>
            <person name="Woyke T."/>
        </authorList>
    </citation>
    <scope>NUCLEOTIDE SEQUENCE [LARGE SCALE GENOMIC DNA]</scope>
    <source>
        <strain evidence="2">LMG 24607 / HAMBI 3007 / WSM2075</strain>
    </source>
</reference>
<dbReference type="AlphaFoldDB" id="F7Y0Z3"/>
<evidence type="ECO:0000313" key="2">
    <source>
        <dbReference type="Proteomes" id="UP000001623"/>
    </source>
</evidence>
<dbReference type="HOGENOM" id="CLU_1097565_0_0_5"/>
<protein>
    <submittedName>
        <fullName evidence="1">Uncharacterized protein</fullName>
    </submittedName>
</protein>